<dbReference type="AlphaFoldDB" id="A0A9X2YGU5"/>
<evidence type="ECO:0008006" key="4">
    <source>
        <dbReference type="Google" id="ProtNLM"/>
    </source>
</evidence>
<keyword evidence="3" id="KW-1185">Reference proteome</keyword>
<evidence type="ECO:0000256" key="1">
    <source>
        <dbReference type="SAM" id="MobiDB-lite"/>
    </source>
</evidence>
<evidence type="ECO:0000313" key="2">
    <source>
        <dbReference type="EMBL" id="MCV7418962.1"/>
    </source>
</evidence>
<feature type="compositionally biased region" description="Low complexity" evidence="1">
    <location>
        <begin position="138"/>
        <end position="155"/>
    </location>
</feature>
<gene>
    <name evidence="2" type="ORF">H7K45_00235</name>
</gene>
<feature type="compositionally biased region" description="Low complexity" evidence="1">
    <location>
        <begin position="207"/>
        <end position="220"/>
    </location>
</feature>
<name>A0A9X2YGU5_9MYCO</name>
<proteinExistence type="predicted"/>
<reference evidence="2" key="1">
    <citation type="submission" date="2020-07" db="EMBL/GenBank/DDBJ databases">
        <authorList>
            <person name="Pettersson B.M.F."/>
            <person name="Behra P.R.K."/>
            <person name="Ramesh M."/>
            <person name="Das S."/>
            <person name="Dasgupta S."/>
            <person name="Kirsebom L.A."/>
        </authorList>
    </citation>
    <scope>NUCLEOTIDE SEQUENCE</scope>
    <source>
        <strain evidence="2">DSM 44838</strain>
    </source>
</reference>
<dbReference type="RefSeq" id="WP_263993691.1">
    <property type="nucleotide sequence ID" value="NZ_JACKVK010000001.1"/>
</dbReference>
<comment type="caution">
    <text evidence="2">The sequence shown here is derived from an EMBL/GenBank/DDBJ whole genome shotgun (WGS) entry which is preliminary data.</text>
</comment>
<dbReference type="Proteomes" id="UP001141629">
    <property type="component" value="Unassembled WGS sequence"/>
</dbReference>
<feature type="compositionally biased region" description="Gly residues" evidence="1">
    <location>
        <begin position="126"/>
        <end position="137"/>
    </location>
</feature>
<feature type="compositionally biased region" description="Basic and acidic residues" evidence="1">
    <location>
        <begin position="169"/>
        <end position="200"/>
    </location>
</feature>
<dbReference type="EMBL" id="JACKVK010000001">
    <property type="protein sequence ID" value="MCV7418962.1"/>
    <property type="molecule type" value="Genomic_DNA"/>
</dbReference>
<organism evidence="2 3">
    <name type="scientific">Mycobacterium yunnanensis</name>
    <dbReference type="NCBI Taxonomy" id="368477"/>
    <lineage>
        <taxon>Bacteria</taxon>
        <taxon>Bacillati</taxon>
        <taxon>Actinomycetota</taxon>
        <taxon>Actinomycetes</taxon>
        <taxon>Mycobacteriales</taxon>
        <taxon>Mycobacteriaceae</taxon>
        <taxon>Mycobacterium</taxon>
    </lineage>
</organism>
<evidence type="ECO:0000313" key="3">
    <source>
        <dbReference type="Proteomes" id="UP001141629"/>
    </source>
</evidence>
<protein>
    <recommendedName>
        <fullName evidence="4">PE family protein</fullName>
    </recommendedName>
</protein>
<sequence length="235" mass="23682">MSGPMQTPDSLNWNPASVQLPEIPMLPPGDDAMSMTIAGVLPTLAASMATSVTALQAKETMFAGKVGSAQSAYDNADDQGGQSLGQFGQMLGQLGQMAQQAGGPAQQLGQQAGQFGQMIQQAMGSAQGGGGATGPQGGSAQPAGAQPAGGQPAAGQGAGGTGAAAPQQSRDDAASDRDRSQEERERAEHDEREREREARAARPPLDHAVAGPAPHATGPAPVAPPQRGEGLERNM</sequence>
<accession>A0A9X2YGU5</accession>
<feature type="region of interest" description="Disordered" evidence="1">
    <location>
        <begin position="123"/>
        <end position="235"/>
    </location>
</feature>
<reference evidence="2" key="2">
    <citation type="journal article" date="2022" name="BMC Genomics">
        <title>Comparative genome analysis of mycobacteria focusing on tRNA and non-coding RNA.</title>
        <authorList>
            <person name="Behra P.R.K."/>
            <person name="Pettersson B.M.F."/>
            <person name="Ramesh M."/>
            <person name="Das S."/>
            <person name="Dasgupta S."/>
            <person name="Kirsebom L.A."/>
        </authorList>
    </citation>
    <scope>NUCLEOTIDE SEQUENCE</scope>
    <source>
        <strain evidence="2">DSM 44838</strain>
    </source>
</reference>